<dbReference type="Proteomes" id="UP000025061">
    <property type="component" value="Unassembled WGS sequence"/>
</dbReference>
<dbReference type="RefSeq" id="WP_011646305.1">
    <property type="nucleotide sequence ID" value="NZ_ARYI01000002.1"/>
</dbReference>
<dbReference type="Pfam" id="PF13692">
    <property type="entry name" value="Glyco_trans_1_4"/>
    <property type="match status" value="1"/>
</dbReference>
<dbReference type="PATRIC" id="fig|1280951.3.peg.667"/>
<gene>
    <name evidence="2" type="ORF">HHI_03287</name>
</gene>
<dbReference type="OrthoDB" id="9790710at2"/>
<evidence type="ECO:0000256" key="1">
    <source>
        <dbReference type="SAM" id="MobiDB-lite"/>
    </source>
</evidence>
<dbReference type="EMBL" id="ARYI01000002">
    <property type="protein sequence ID" value="KCZ95762.1"/>
    <property type="molecule type" value="Genomic_DNA"/>
</dbReference>
<dbReference type="PANTHER" id="PTHR12526">
    <property type="entry name" value="GLYCOSYLTRANSFERASE"/>
    <property type="match status" value="1"/>
</dbReference>
<dbReference type="SUPFAM" id="SSF53756">
    <property type="entry name" value="UDP-Glycosyltransferase/glycogen phosphorylase"/>
    <property type="match status" value="1"/>
</dbReference>
<reference evidence="2 3" key="1">
    <citation type="submission" date="2013-04" db="EMBL/GenBank/DDBJ databases">
        <title>Hyphomonas hirschiana VP5 Genome Sequencing.</title>
        <authorList>
            <person name="Lai Q."/>
            <person name="Shao Z."/>
        </authorList>
    </citation>
    <scope>NUCLEOTIDE SEQUENCE [LARGE SCALE GENOMIC DNA]</scope>
    <source>
        <strain evidence="2 3">VP5</strain>
    </source>
</reference>
<dbReference type="AlphaFoldDB" id="A0A059FZ73"/>
<dbReference type="CDD" id="cd03801">
    <property type="entry name" value="GT4_PimA-like"/>
    <property type="match status" value="1"/>
</dbReference>
<protein>
    <submittedName>
        <fullName evidence="2">Uncharacterized protein</fullName>
    </submittedName>
</protein>
<evidence type="ECO:0000313" key="2">
    <source>
        <dbReference type="EMBL" id="KCZ95762.1"/>
    </source>
</evidence>
<keyword evidence="3" id="KW-1185">Reference proteome</keyword>
<sequence length="424" mass="47714">MHDQAQNSSSIKDSAAPEEARCLKVMVYRDRYPTAFMTPRISRHEMVRTRFIPFNKLHSNWDGFTVTPPFQENDLVHAWNRIPFGARRFICSFESSLPRGYGFPKSSLLLKVMQGAIESKHCRRLVAMSHYARRKFEFKHQHRESFPELKSKLMVRHPNVFLSDKPDALADDDCKTLTVTFVGSHFGRKGGAACVRAAELALERGLPIRFNIVSSLVAGESVWFDTTVPGFFDPYFRLLDLPNVNHINSLGNDSVRVLMRASHFTLLPTLGDTFGYSMIESMAEHTPVIATNICAVPEVVMDGFNGCLLNLDKTPRGDWNSLGYEARGTEAYATQYRDATEDVAQQLVAKLAELVGQPETIHRMRRNARLTAEQMFSASSQSPLWDDLYDRVAAEDLNSRPFADPAIDISSPESPAHLLGDAAR</sequence>
<dbReference type="Gene3D" id="3.40.50.2000">
    <property type="entry name" value="Glycogen Phosphorylase B"/>
    <property type="match status" value="1"/>
</dbReference>
<accession>A0A059FZ73</accession>
<feature type="region of interest" description="Disordered" evidence="1">
    <location>
        <begin position="402"/>
        <end position="424"/>
    </location>
</feature>
<proteinExistence type="predicted"/>
<evidence type="ECO:0000313" key="3">
    <source>
        <dbReference type="Proteomes" id="UP000025061"/>
    </source>
</evidence>
<organism evidence="2 3">
    <name type="scientific">Hyphomonas hirschiana VP5</name>
    <dbReference type="NCBI Taxonomy" id="1280951"/>
    <lineage>
        <taxon>Bacteria</taxon>
        <taxon>Pseudomonadati</taxon>
        <taxon>Pseudomonadota</taxon>
        <taxon>Alphaproteobacteria</taxon>
        <taxon>Hyphomonadales</taxon>
        <taxon>Hyphomonadaceae</taxon>
        <taxon>Hyphomonas</taxon>
    </lineage>
</organism>
<comment type="caution">
    <text evidence="2">The sequence shown here is derived from an EMBL/GenBank/DDBJ whole genome shotgun (WGS) entry which is preliminary data.</text>
</comment>
<name>A0A059FZ73_9PROT</name>